<name>A0ABS2QWB4_9BACI</name>
<reference evidence="3 4" key="1">
    <citation type="submission" date="2021-01" db="EMBL/GenBank/DDBJ databases">
        <title>Genomic Encyclopedia of Type Strains, Phase IV (KMG-IV): sequencing the most valuable type-strain genomes for metagenomic binning, comparative biology and taxonomic classification.</title>
        <authorList>
            <person name="Goeker M."/>
        </authorList>
    </citation>
    <scope>NUCLEOTIDE SEQUENCE [LARGE SCALE GENOMIC DNA]</scope>
    <source>
        <strain evidence="3 4">DSM 104297</strain>
    </source>
</reference>
<accession>A0ABS2QWB4</accession>
<comment type="caution">
    <text evidence="3">The sequence shown here is derived from an EMBL/GenBank/DDBJ whole genome shotgun (WGS) entry which is preliminary data.</text>
</comment>
<gene>
    <name evidence="3" type="ORF">JOC83_002129</name>
</gene>
<comment type="similarity">
    <text evidence="1">In the N-terminal section; belongs to the LXG family.</text>
</comment>
<dbReference type="RefSeq" id="WP_205186898.1">
    <property type="nucleotide sequence ID" value="NZ_JAFBFC010000003.1"/>
</dbReference>
<proteinExistence type="inferred from homology"/>
<evidence type="ECO:0000313" key="4">
    <source>
        <dbReference type="Proteomes" id="UP000809829"/>
    </source>
</evidence>
<evidence type="ECO:0000256" key="1">
    <source>
        <dbReference type="ARBA" id="ARBA00034117"/>
    </source>
</evidence>
<dbReference type="EMBL" id="JAFBFC010000003">
    <property type="protein sequence ID" value="MBM7703282.1"/>
    <property type="molecule type" value="Genomic_DNA"/>
</dbReference>
<dbReference type="PROSITE" id="PS51756">
    <property type="entry name" value="LXG"/>
    <property type="match status" value="1"/>
</dbReference>
<dbReference type="Pfam" id="PF04740">
    <property type="entry name" value="LXG"/>
    <property type="match status" value="1"/>
</dbReference>
<evidence type="ECO:0000259" key="2">
    <source>
        <dbReference type="PROSITE" id="PS51756"/>
    </source>
</evidence>
<organism evidence="3 4">
    <name type="scientific">Priestia iocasae</name>
    <dbReference type="NCBI Taxonomy" id="2291674"/>
    <lineage>
        <taxon>Bacteria</taxon>
        <taxon>Bacillati</taxon>
        <taxon>Bacillota</taxon>
        <taxon>Bacilli</taxon>
        <taxon>Bacillales</taxon>
        <taxon>Bacillaceae</taxon>
        <taxon>Priestia</taxon>
    </lineage>
</organism>
<dbReference type="Proteomes" id="UP000809829">
    <property type="component" value="Unassembled WGS sequence"/>
</dbReference>
<evidence type="ECO:0000313" key="3">
    <source>
        <dbReference type="EMBL" id="MBM7703282.1"/>
    </source>
</evidence>
<keyword evidence="4" id="KW-1185">Reference proteome</keyword>
<sequence>MKVLKVRELTTNLNDSMKAIHSYQTQLDNVITNVNEFLSLEDAFQGKGADALKSFFQECHVPFLTYYNEFLITFYQTLKSIEEAYPAVEPENDGVIHTHYLETELQQDLTKIQNITVELTDAANDTISKISDIVHLSPLKDRAVLKGIEHARKNIKETVEDVEQFDAEQSKELQNLQTTVSVLTNYVKQCEDMIVMNSAITNSAVKQFKKTEAYQTFKDEQSKYPLPFMSEPRVTMDWKAPVSSFGNGFGTVTDGAALLSTSFKVVRNGTTISKVGDHHVVKSGESLGIKSAKYHENYIKSQVKLGNNLKVAEYVSPVGAVKSTLKGKIGWLGIGVTTVENINSNVQSNASTSKIVGDAAVDVGLGAVSLAGGAFVVGLAGAFSAPIVAAAAVGFLASVSATYAFEGIRFGKSETTVSDTLKENVEKSFDSLKELLK</sequence>
<feature type="domain" description="LXG" evidence="2">
    <location>
        <begin position="1"/>
        <end position="234"/>
    </location>
</feature>
<dbReference type="InterPro" id="IPR006829">
    <property type="entry name" value="LXG_dom"/>
</dbReference>
<protein>
    <recommendedName>
        <fullName evidence="2">LXG domain-containing protein</fullName>
    </recommendedName>
</protein>